<dbReference type="Proteomes" id="UP000660110">
    <property type="component" value="Unassembled WGS sequence"/>
</dbReference>
<dbReference type="EMBL" id="BMEL01000001">
    <property type="protein sequence ID" value="GGF12785.1"/>
    <property type="molecule type" value="Genomic_DNA"/>
</dbReference>
<proteinExistence type="predicted"/>
<evidence type="ECO:0000313" key="2">
    <source>
        <dbReference type="EMBL" id="GGF12785.1"/>
    </source>
</evidence>
<evidence type="ECO:0000259" key="1">
    <source>
        <dbReference type="Pfam" id="PF01863"/>
    </source>
</evidence>
<feature type="domain" description="YgjP-like metallopeptidase" evidence="1">
    <location>
        <begin position="25"/>
        <end position="145"/>
    </location>
</feature>
<dbReference type="Pfam" id="PF01863">
    <property type="entry name" value="YgjP-like"/>
    <property type="match status" value="1"/>
</dbReference>
<protein>
    <recommendedName>
        <fullName evidence="1">YgjP-like metallopeptidase domain-containing protein</fullName>
    </recommendedName>
</protein>
<evidence type="ECO:0000313" key="3">
    <source>
        <dbReference type="Proteomes" id="UP000660110"/>
    </source>
</evidence>
<reference evidence="2" key="1">
    <citation type="journal article" date="2014" name="Int. J. Syst. Evol. Microbiol.">
        <title>Complete genome sequence of Corynebacterium casei LMG S-19264T (=DSM 44701T), isolated from a smear-ripened cheese.</title>
        <authorList>
            <consortium name="US DOE Joint Genome Institute (JGI-PGF)"/>
            <person name="Walter F."/>
            <person name="Albersmeier A."/>
            <person name="Kalinowski J."/>
            <person name="Ruckert C."/>
        </authorList>
    </citation>
    <scope>NUCLEOTIDE SEQUENCE</scope>
    <source>
        <strain evidence="2">CGMCC 1.12153</strain>
    </source>
</reference>
<gene>
    <name evidence="2" type="ORF">GCM10010954_09400</name>
</gene>
<sequence>MPDIQNGLHDMYYKLDRVEDIYFMKIYLDDLNGICVTAPLHKSKEDVEAFLYKKREWIDEKWKKIHGDLYENHLKEEKVAYLGRKYKVQKNSSDQPSSSFSFYKGKFHFTYPAVLTAEEMEVKLREKADEWVKNKADEKLKDLAVNSAADDYRLGWKDGDSLYVNWRVVKRSKQAIQTVIEDLIEERTY</sequence>
<keyword evidence="3" id="KW-1185">Reference proteome</keyword>
<accession>A0A917B0Y1</accession>
<name>A0A917B0Y1_HALAA</name>
<dbReference type="InterPro" id="IPR002725">
    <property type="entry name" value="YgjP-like_metallopeptidase"/>
</dbReference>
<reference evidence="2" key="2">
    <citation type="submission" date="2020-09" db="EMBL/GenBank/DDBJ databases">
        <authorList>
            <person name="Sun Q."/>
            <person name="Zhou Y."/>
        </authorList>
    </citation>
    <scope>NUCLEOTIDE SEQUENCE</scope>
    <source>
        <strain evidence="2">CGMCC 1.12153</strain>
    </source>
</reference>
<dbReference type="RefSeq" id="WP_188376297.1">
    <property type="nucleotide sequence ID" value="NZ_BMEL01000001.1"/>
</dbReference>
<dbReference type="AlphaFoldDB" id="A0A917B0Y1"/>
<comment type="caution">
    <text evidence="2">The sequence shown here is derived from an EMBL/GenBank/DDBJ whole genome shotgun (WGS) entry which is preliminary data.</text>
</comment>
<organism evidence="2 3">
    <name type="scientific">Halobacillus andaensis</name>
    <dbReference type="NCBI Taxonomy" id="1176239"/>
    <lineage>
        <taxon>Bacteria</taxon>
        <taxon>Bacillati</taxon>
        <taxon>Bacillota</taxon>
        <taxon>Bacilli</taxon>
        <taxon>Bacillales</taxon>
        <taxon>Bacillaceae</taxon>
        <taxon>Halobacillus</taxon>
    </lineage>
</organism>